<dbReference type="AlphaFoldDB" id="A0A518D3H6"/>
<dbReference type="SUPFAM" id="SSF52540">
    <property type="entry name" value="P-loop containing nucleoside triphosphate hydrolases"/>
    <property type="match status" value="1"/>
</dbReference>
<dbReference type="Gene3D" id="3.40.50.300">
    <property type="entry name" value="P-loop containing nucleotide triphosphate hydrolases"/>
    <property type="match status" value="1"/>
</dbReference>
<organism evidence="1 2">
    <name type="scientific">Rohdeia mirabilis</name>
    <dbReference type="NCBI Taxonomy" id="2528008"/>
    <lineage>
        <taxon>Bacteria</taxon>
        <taxon>Pseudomonadati</taxon>
        <taxon>Planctomycetota</taxon>
        <taxon>Planctomycetia</taxon>
        <taxon>Planctomycetia incertae sedis</taxon>
        <taxon>Rohdeia</taxon>
    </lineage>
</organism>
<sequence length="252" mass="26888">MKNRVLRTTSAGVRLVAAGARTAALGVRRTFGYSGPGNHREETSPLDRALSVADSIWPRLMGEPDRPTRSILFASPTRGCGTAVVATASAIALGRHLREPIGLVELDFEDLQLAQLLGAVPGVGVSDILLGQAELETTVLRTKNHPDLEAVGGGRQRALQPGDFAAPQFERLRSEMEQRCRTTIYIAPPLETCQDMRLVARRVDGVVCVVRAASTTKSEIDGALGMLDDSGARLVGSVMTGYDFDLPHSSAA</sequence>
<proteinExistence type="predicted"/>
<name>A0A518D3H6_9BACT</name>
<protein>
    <recommendedName>
        <fullName evidence="3">Mrp family chromosome partitioning ATPase</fullName>
    </recommendedName>
</protein>
<dbReference type="OrthoDB" id="230260at2"/>
<accession>A0A518D3H6</accession>
<evidence type="ECO:0000313" key="2">
    <source>
        <dbReference type="Proteomes" id="UP000319342"/>
    </source>
</evidence>
<dbReference type="InterPro" id="IPR027417">
    <property type="entry name" value="P-loop_NTPase"/>
</dbReference>
<dbReference type="EMBL" id="CP036290">
    <property type="protein sequence ID" value="QDU86028.1"/>
    <property type="molecule type" value="Genomic_DNA"/>
</dbReference>
<evidence type="ECO:0000313" key="1">
    <source>
        <dbReference type="EMBL" id="QDU86028.1"/>
    </source>
</evidence>
<reference evidence="1 2" key="1">
    <citation type="submission" date="2019-02" db="EMBL/GenBank/DDBJ databases">
        <title>Deep-cultivation of Planctomycetes and their phenomic and genomic characterization uncovers novel biology.</title>
        <authorList>
            <person name="Wiegand S."/>
            <person name="Jogler M."/>
            <person name="Boedeker C."/>
            <person name="Pinto D."/>
            <person name="Vollmers J."/>
            <person name="Rivas-Marin E."/>
            <person name="Kohn T."/>
            <person name="Peeters S.H."/>
            <person name="Heuer A."/>
            <person name="Rast P."/>
            <person name="Oberbeckmann S."/>
            <person name="Bunk B."/>
            <person name="Jeske O."/>
            <person name="Meyerdierks A."/>
            <person name="Storesund J.E."/>
            <person name="Kallscheuer N."/>
            <person name="Luecker S."/>
            <person name="Lage O.M."/>
            <person name="Pohl T."/>
            <person name="Merkel B.J."/>
            <person name="Hornburger P."/>
            <person name="Mueller R.-W."/>
            <person name="Bruemmer F."/>
            <person name="Labrenz M."/>
            <person name="Spormann A.M."/>
            <person name="Op den Camp H."/>
            <person name="Overmann J."/>
            <person name="Amann R."/>
            <person name="Jetten M.S.M."/>
            <person name="Mascher T."/>
            <person name="Medema M.H."/>
            <person name="Devos D.P."/>
            <person name="Kaster A.-K."/>
            <person name="Ovreas L."/>
            <person name="Rohde M."/>
            <person name="Galperin M.Y."/>
            <person name="Jogler C."/>
        </authorList>
    </citation>
    <scope>NUCLEOTIDE SEQUENCE [LARGE SCALE GENOMIC DNA]</scope>
    <source>
        <strain evidence="1 2">Pla163</strain>
    </source>
</reference>
<dbReference type="RefSeq" id="WP_145190514.1">
    <property type="nucleotide sequence ID" value="NZ_CP036290.1"/>
</dbReference>
<keyword evidence="2" id="KW-1185">Reference proteome</keyword>
<gene>
    <name evidence="1" type="ORF">Pla163_31770</name>
</gene>
<evidence type="ECO:0008006" key="3">
    <source>
        <dbReference type="Google" id="ProtNLM"/>
    </source>
</evidence>
<dbReference type="Proteomes" id="UP000319342">
    <property type="component" value="Chromosome"/>
</dbReference>